<accession>A0A975PN03</accession>
<dbReference type="InterPro" id="IPR029479">
    <property type="entry name" value="Nitroreductase"/>
</dbReference>
<keyword evidence="3" id="KW-1185">Reference proteome</keyword>
<evidence type="ECO:0000313" key="3">
    <source>
        <dbReference type="Proteomes" id="UP000683291"/>
    </source>
</evidence>
<dbReference type="GO" id="GO:0016491">
    <property type="term" value="F:oxidoreductase activity"/>
    <property type="evidence" value="ECO:0007669"/>
    <property type="project" value="InterPro"/>
</dbReference>
<dbReference type="KEGG" id="sual:KDD17_01625"/>
<reference evidence="2" key="1">
    <citation type="submission" date="2021-04" db="EMBL/GenBank/DDBJ databases">
        <title>Complete genome sequence for Sulfitobacter sp. strain JK7-1.</title>
        <authorList>
            <person name="Park S.-J."/>
        </authorList>
    </citation>
    <scope>NUCLEOTIDE SEQUENCE</scope>
    <source>
        <strain evidence="2">JK7-1</strain>
    </source>
</reference>
<dbReference type="InterPro" id="IPR052544">
    <property type="entry name" value="Bacteriocin_Proc_Enz"/>
</dbReference>
<dbReference type="InterPro" id="IPR000415">
    <property type="entry name" value="Nitroreductase-like"/>
</dbReference>
<proteinExistence type="predicted"/>
<feature type="domain" description="Nitroreductase" evidence="1">
    <location>
        <begin position="2"/>
        <end position="171"/>
    </location>
</feature>
<dbReference type="PANTHER" id="PTHR43745:SF2">
    <property type="entry name" value="NITROREDUCTASE MJ1384-RELATED"/>
    <property type="match status" value="1"/>
</dbReference>
<evidence type="ECO:0000313" key="2">
    <source>
        <dbReference type="EMBL" id="QUJ76790.1"/>
    </source>
</evidence>
<gene>
    <name evidence="2" type="ORF">KDD17_01625</name>
</gene>
<name>A0A975PN03_9RHOB</name>
<dbReference type="CDD" id="cd02142">
    <property type="entry name" value="McbC_SagB-like_oxidoreductase"/>
    <property type="match status" value="1"/>
</dbReference>
<protein>
    <submittedName>
        <fullName evidence="2">SagB/ThcOx family dehydrogenase</fullName>
    </submittedName>
</protein>
<dbReference type="Pfam" id="PF00881">
    <property type="entry name" value="Nitroreductase"/>
    <property type="match status" value="1"/>
</dbReference>
<dbReference type="SUPFAM" id="SSF55469">
    <property type="entry name" value="FMN-dependent nitroreductase-like"/>
    <property type="match status" value="1"/>
</dbReference>
<dbReference type="NCBIfam" id="TIGR03605">
    <property type="entry name" value="antibiot_sagB"/>
    <property type="match status" value="1"/>
</dbReference>
<dbReference type="Proteomes" id="UP000683291">
    <property type="component" value="Chromosome 1"/>
</dbReference>
<dbReference type="Gene3D" id="3.40.109.10">
    <property type="entry name" value="NADH Oxidase"/>
    <property type="match status" value="1"/>
</dbReference>
<sequence length="196" mass="21308">MRDFAHTPVALPQLSDMLSALMQNPAPDGPRFQYASAGGLYPVQTYLYVKQGRIDGIAPGSYYLHPRERTLIRLDSDATLDGDSYDYFVNRPTYERAAFAVFFVADMSAITPIYGAASRDMVLLETGQMAQHLTSRAGEVGLGLCGIGNLEKNRVADLFDLGAAHQLIYSMLGGVAPGPMAPASDAYNDDTEEFDI</sequence>
<dbReference type="InterPro" id="IPR020051">
    <property type="entry name" value="SagB-type_dehydrogenase"/>
</dbReference>
<organism evidence="2 3">
    <name type="scientific">Sulfitobacter albidus</name>
    <dbReference type="NCBI Taxonomy" id="2829501"/>
    <lineage>
        <taxon>Bacteria</taxon>
        <taxon>Pseudomonadati</taxon>
        <taxon>Pseudomonadota</taxon>
        <taxon>Alphaproteobacteria</taxon>
        <taxon>Rhodobacterales</taxon>
        <taxon>Roseobacteraceae</taxon>
        <taxon>Sulfitobacter</taxon>
    </lineage>
</organism>
<evidence type="ECO:0000259" key="1">
    <source>
        <dbReference type="Pfam" id="PF00881"/>
    </source>
</evidence>
<dbReference type="EMBL" id="CP073581">
    <property type="protein sequence ID" value="QUJ76790.1"/>
    <property type="molecule type" value="Genomic_DNA"/>
</dbReference>
<dbReference type="AlphaFoldDB" id="A0A975PN03"/>
<dbReference type="PANTHER" id="PTHR43745">
    <property type="entry name" value="NITROREDUCTASE MJ1384-RELATED"/>
    <property type="match status" value="1"/>
</dbReference>